<dbReference type="Gene3D" id="3.40.720.10">
    <property type="entry name" value="Alkaline Phosphatase, subunit A"/>
    <property type="match status" value="1"/>
</dbReference>
<reference evidence="1" key="1">
    <citation type="journal article" date="2014" name="Front. Microbiol.">
        <title>High frequency of phylogenetically diverse reductive dehalogenase-homologous genes in deep subseafloor sedimentary metagenomes.</title>
        <authorList>
            <person name="Kawai M."/>
            <person name="Futagami T."/>
            <person name="Toyoda A."/>
            <person name="Takaki Y."/>
            <person name="Nishi S."/>
            <person name="Hori S."/>
            <person name="Arai W."/>
            <person name="Tsubouchi T."/>
            <person name="Morono Y."/>
            <person name="Uchiyama I."/>
            <person name="Ito T."/>
            <person name="Fujiyama A."/>
            <person name="Inagaki F."/>
            <person name="Takami H."/>
        </authorList>
    </citation>
    <scope>NUCLEOTIDE SEQUENCE</scope>
    <source>
        <strain evidence="1">Expedition CK06-06</strain>
    </source>
</reference>
<evidence type="ECO:0000313" key="1">
    <source>
        <dbReference type="EMBL" id="GAF84182.1"/>
    </source>
</evidence>
<comment type="caution">
    <text evidence="1">The sequence shown here is derived from an EMBL/GenBank/DDBJ whole genome shotgun (WGS) entry which is preliminary data.</text>
</comment>
<sequence>MASTRPEEELYDLQSDPYEINNLAEDPKHQETLEKLRGILDKWIEETGDQGGIPEDPRIGVIAYQDVQKYYEPEQKKRRLPANAPPVEYLEYWKKTLFPARSKEETKK</sequence>
<name>X0T7L7_9ZZZZ</name>
<proteinExistence type="predicted"/>
<accession>X0T7L7</accession>
<evidence type="ECO:0008006" key="2">
    <source>
        <dbReference type="Google" id="ProtNLM"/>
    </source>
</evidence>
<dbReference type="EMBL" id="BARS01000923">
    <property type="protein sequence ID" value="GAF84182.1"/>
    <property type="molecule type" value="Genomic_DNA"/>
</dbReference>
<protein>
    <recommendedName>
        <fullName evidence="2">N-sulphoglucosamine sulphohydrolase C-terminal domain-containing protein</fullName>
    </recommendedName>
</protein>
<dbReference type="AlphaFoldDB" id="X0T7L7"/>
<dbReference type="SUPFAM" id="SSF53649">
    <property type="entry name" value="Alkaline phosphatase-like"/>
    <property type="match status" value="1"/>
</dbReference>
<organism evidence="1">
    <name type="scientific">marine sediment metagenome</name>
    <dbReference type="NCBI Taxonomy" id="412755"/>
    <lineage>
        <taxon>unclassified sequences</taxon>
        <taxon>metagenomes</taxon>
        <taxon>ecological metagenomes</taxon>
    </lineage>
</organism>
<dbReference type="InterPro" id="IPR017850">
    <property type="entry name" value="Alkaline_phosphatase_core_sf"/>
</dbReference>
<gene>
    <name evidence="1" type="ORF">S01H1_02008</name>
</gene>